<evidence type="ECO:0000313" key="4">
    <source>
        <dbReference type="Proteomes" id="UP000078555"/>
    </source>
</evidence>
<evidence type="ECO:0000256" key="1">
    <source>
        <dbReference type="SAM" id="MobiDB-lite"/>
    </source>
</evidence>
<dbReference type="Pfam" id="PF05795">
    <property type="entry name" value="Plasmodium_Vir"/>
    <property type="match status" value="1"/>
</dbReference>
<reference evidence="4" key="1">
    <citation type="submission" date="2016-05" db="EMBL/GenBank/DDBJ databases">
        <authorList>
            <person name="Naeem R."/>
        </authorList>
    </citation>
    <scope>NUCLEOTIDE SEQUENCE [LARGE SCALE GENOMIC DNA]</scope>
</reference>
<dbReference type="Proteomes" id="UP000078555">
    <property type="component" value="Unassembled WGS sequence"/>
</dbReference>
<organism evidence="3 4">
    <name type="scientific">Plasmodium ovale wallikeri</name>
    <dbReference type="NCBI Taxonomy" id="864142"/>
    <lineage>
        <taxon>Eukaryota</taxon>
        <taxon>Sar</taxon>
        <taxon>Alveolata</taxon>
        <taxon>Apicomplexa</taxon>
        <taxon>Aconoidasida</taxon>
        <taxon>Haemosporida</taxon>
        <taxon>Plasmodiidae</taxon>
        <taxon>Plasmodium</taxon>
        <taxon>Plasmodium (Plasmodium)</taxon>
    </lineage>
</organism>
<dbReference type="AlphaFoldDB" id="A0A1A9AI61"/>
<keyword evidence="2" id="KW-0472">Membrane</keyword>
<evidence type="ECO:0000256" key="2">
    <source>
        <dbReference type="SAM" id="Phobius"/>
    </source>
</evidence>
<protein>
    <submittedName>
        <fullName evidence="3">PIR Superfamily Protein</fullName>
    </submittedName>
</protein>
<feature type="region of interest" description="Disordered" evidence="1">
    <location>
        <begin position="433"/>
        <end position="464"/>
    </location>
</feature>
<dbReference type="InterPro" id="IPR008780">
    <property type="entry name" value="Plasmodium_Vir"/>
</dbReference>
<accession>A0A1A9AI61</accession>
<gene>
    <name evidence="3" type="ORF">POVWA1_072800</name>
</gene>
<feature type="compositionally biased region" description="Basic and acidic residues" evidence="1">
    <location>
        <begin position="448"/>
        <end position="463"/>
    </location>
</feature>
<dbReference type="EMBL" id="FLRD01000898">
    <property type="protein sequence ID" value="SBT55860.1"/>
    <property type="molecule type" value="Genomic_DNA"/>
</dbReference>
<keyword evidence="4" id="KW-1185">Reference proteome</keyword>
<keyword evidence="2" id="KW-1133">Transmembrane helix</keyword>
<name>A0A1A9AI61_PLAOA</name>
<sequence>MTGSTEDQLENFLKSLPSYESYKKFDEETTDTTYINECKALGTTNEKIKNLCVKFVKNLKALSDITSDSDKENTTFYLFYWIYYEIWKLFGSSEYKDGIRFSDLLYVGNKFYHNLKSSVFLHYYDPNFTEWAEMKYLHDYFFKNFENIDKCRTTSSDDCEKYKEYLTHIKDIYANNYRDCCVLFRGCKRYFKCEKRYDPKYLLSRLESRTSESPNNTIEGSSLTADIKEANIESYNSNDDSDIRYFSCKEIKDESNTPFLSCYIVKQAVKVPKEDEQITGGKRDNSAPLSSTAMKNVLNMECDEVRSDGKVVAYNCKPTSTSPSFSKIAHVNVKEEQESSEGHHIIDGRKSSLANVNTSLRWKIDEKALNCNEKDHDSIKYKLCEHIKGLISKGIIEKPPIKTVSKLDVIAHEPAEDSGEEYEEEYIEEEHLEHVSNLEVSESAENGKSLREEDSGKESDTKIDGIPVTCRETDTEICTNFKKAIASIKKREKSEPKVSVLKKRKKLTQETVTVSSTSETRESLLPNTVNDTSEPLEETPGILNNSIFRVILVAALIFGGIIVLFIYFKYTPLGSFIHKKIRRKKEFENDILGEQDQMVSLYDSEYLHENSHKKRIHLSYHHTGEDY</sequence>
<feature type="region of interest" description="Disordered" evidence="1">
    <location>
        <begin position="511"/>
        <end position="536"/>
    </location>
</feature>
<feature type="transmembrane region" description="Helical" evidence="2">
    <location>
        <begin position="547"/>
        <end position="570"/>
    </location>
</feature>
<proteinExistence type="predicted"/>
<evidence type="ECO:0000313" key="3">
    <source>
        <dbReference type="EMBL" id="SBT55860.1"/>
    </source>
</evidence>
<keyword evidence="2" id="KW-0812">Transmembrane</keyword>